<dbReference type="OrthoDB" id="7432683at2"/>
<accession>A0A5D0G2X5</accession>
<evidence type="ECO:0000313" key="2">
    <source>
        <dbReference type="Proteomes" id="UP000324550"/>
    </source>
</evidence>
<dbReference type="Pfam" id="PF13715">
    <property type="entry name" value="CarbopepD_reg_2"/>
    <property type="match status" value="1"/>
</dbReference>
<dbReference type="AlphaFoldDB" id="A0A5D0G2X5"/>
<dbReference type="Gene3D" id="2.60.40.1120">
    <property type="entry name" value="Carboxypeptidase-like, regulatory domain"/>
    <property type="match status" value="1"/>
</dbReference>
<proteinExistence type="predicted"/>
<sequence>MKTHMTLTQNRNSLKLKKAMGLIGIFIFTLLASVPINAQTDITVKGIVTDEFGQPLEANITLKGANVGTFSDKDGTFTFPKELKKNDVLIFTHLGFNTIERTIDEKSSFLEISMGTEIVEMAGALEVDKPYKSKRKK</sequence>
<keyword evidence="2" id="KW-1185">Reference proteome</keyword>
<comment type="caution">
    <text evidence="1">The sequence shown here is derived from an EMBL/GenBank/DDBJ whole genome shotgun (WGS) entry which is preliminary data.</text>
</comment>
<name>A0A5D0G2X5_9FLAO</name>
<reference evidence="1 2" key="1">
    <citation type="submission" date="2019-08" db="EMBL/GenBank/DDBJ databases">
        <title>Formosa sediminis sp. nov., isolated from marine sediment.</title>
        <authorList>
            <person name="Cao W.R."/>
        </authorList>
    </citation>
    <scope>NUCLEOTIDE SEQUENCE [LARGE SCALE GENOMIC DNA]</scope>
    <source>
        <strain evidence="1 2">1494</strain>
    </source>
</reference>
<dbReference type="InterPro" id="IPR008969">
    <property type="entry name" value="CarboxyPept-like_regulatory"/>
</dbReference>
<protein>
    <recommendedName>
        <fullName evidence="3">Carboxypeptidase-like regulatory domain-containing protein</fullName>
    </recommendedName>
</protein>
<dbReference type="SUPFAM" id="SSF49464">
    <property type="entry name" value="Carboxypeptidase regulatory domain-like"/>
    <property type="match status" value="1"/>
</dbReference>
<evidence type="ECO:0000313" key="1">
    <source>
        <dbReference type="EMBL" id="TYA53094.1"/>
    </source>
</evidence>
<dbReference type="RefSeq" id="WP_148456158.1">
    <property type="nucleotide sequence ID" value="NZ_VSFC01000052.1"/>
</dbReference>
<organism evidence="1 2">
    <name type="scientific">Formosa maritima</name>
    <dbReference type="NCBI Taxonomy" id="2592046"/>
    <lineage>
        <taxon>Bacteria</taxon>
        <taxon>Pseudomonadati</taxon>
        <taxon>Bacteroidota</taxon>
        <taxon>Flavobacteriia</taxon>
        <taxon>Flavobacteriales</taxon>
        <taxon>Flavobacteriaceae</taxon>
        <taxon>Formosa</taxon>
    </lineage>
</organism>
<evidence type="ECO:0008006" key="3">
    <source>
        <dbReference type="Google" id="ProtNLM"/>
    </source>
</evidence>
<dbReference type="Proteomes" id="UP000324550">
    <property type="component" value="Unassembled WGS sequence"/>
</dbReference>
<dbReference type="EMBL" id="VSFC01000052">
    <property type="protein sequence ID" value="TYA53094.1"/>
    <property type="molecule type" value="Genomic_DNA"/>
</dbReference>
<gene>
    <name evidence="1" type="ORF">FVF61_10555</name>
</gene>